<evidence type="ECO:0000256" key="1">
    <source>
        <dbReference type="ARBA" id="ARBA00004141"/>
    </source>
</evidence>
<evidence type="ECO:0000313" key="10">
    <source>
        <dbReference type="EMBL" id="KAF0303495.1"/>
    </source>
</evidence>
<evidence type="ECO:0000259" key="9">
    <source>
        <dbReference type="Pfam" id="PF05154"/>
    </source>
</evidence>
<evidence type="ECO:0000313" key="11">
    <source>
        <dbReference type="Proteomes" id="UP000440578"/>
    </source>
</evidence>
<comment type="subcellular location">
    <subcellularLocation>
        <location evidence="1">Membrane</location>
        <topology evidence="1">Multi-pass membrane protein</topology>
    </subcellularLocation>
</comment>
<proteinExistence type="inferred from homology"/>
<dbReference type="GO" id="GO:0016020">
    <property type="term" value="C:membrane"/>
    <property type="evidence" value="ECO:0007669"/>
    <property type="project" value="UniProtKB-SubCell"/>
</dbReference>
<evidence type="ECO:0000256" key="4">
    <source>
        <dbReference type="ARBA" id="ARBA00022729"/>
    </source>
</evidence>
<keyword evidence="7" id="KW-0325">Glycoprotein</keyword>
<dbReference type="Pfam" id="PF05154">
    <property type="entry name" value="TM2"/>
    <property type="match status" value="1"/>
</dbReference>
<dbReference type="PANTHER" id="PTHR21016:SF1">
    <property type="entry name" value="TM2 DOMAIN-CONTAINING PROTEIN 1"/>
    <property type="match status" value="1"/>
</dbReference>
<comment type="similarity">
    <text evidence="2">Belongs to the TM2 family.</text>
</comment>
<evidence type="ECO:0000256" key="6">
    <source>
        <dbReference type="ARBA" id="ARBA00023136"/>
    </source>
</evidence>
<feature type="transmembrane region" description="Helical" evidence="8">
    <location>
        <begin position="67"/>
        <end position="88"/>
    </location>
</feature>
<evidence type="ECO:0000256" key="7">
    <source>
        <dbReference type="ARBA" id="ARBA00023180"/>
    </source>
</evidence>
<dbReference type="InterPro" id="IPR007829">
    <property type="entry name" value="TM2"/>
</dbReference>
<dbReference type="Proteomes" id="UP000440578">
    <property type="component" value="Unassembled WGS sequence"/>
</dbReference>
<dbReference type="InterPro" id="IPR050932">
    <property type="entry name" value="TM2D1-3-like"/>
</dbReference>
<keyword evidence="5 8" id="KW-1133">Transmembrane helix</keyword>
<evidence type="ECO:0000256" key="5">
    <source>
        <dbReference type="ARBA" id="ARBA00022989"/>
    </source>
</evidence>
<keyword evidence="4" id="KW-0732">Signal</keyword>
<dbReference type="OrthoDB" id="5804096at2759"/>
<dbReference type="PANTHER" id="PTHR21016">
    <property type="entry name" value="BETA-AMYLOID BINDING PROTEIN-RELATED"/>
    <property type="match status" value="1"/>
</dbReference>
<reference evidence="10 11" key="1">
    <citation type="submission" date="2019-07" db="EMBL/GenBank/DDBJ databases">
        <title>Draft genome assembly of a fouling barnacle, Amphibalanus amphitrite (Darwin, 1854): The first reference genome for Thecostraca.</title>
        <authorList>
            <person name="Kim W."/>
        </authorList>
    </citation>
    <scope>NUCLEOTIDE SEQUENCE [LARGE SCALE GENOMIC DNA]</scope>
    <source>
        <strain evidence="10">SNU_AA5</strain>
        <tissue evidence="10">Soma without cirri and trophi</tissue>
    </source>
</reference>
<organism evidence="10 11">
    <name type="scientific">Amphibalanus amphitrite</name>
    <name type="common">Striped barnacle</name>
    <name type="synonym">Balanus amphitrite</name>
    <dbReference type="NCBI Taxonomy" id="1232801"/>
    <lineage>
        <taxon>Eukaryota</taxon>
        <taxon>Metazoa</taxon>
        <taxon>Ecdysozoa</taxon>
        <taxon>Arthropoda</taxon>
        <taxon>Crustacea</taxon>
        <taxon>Multicrustacea</taxon>
        <taxon>Cirripedia</taxon>
        <taxon>Thoracica</taxon>
        <taxon>Thoracicalcarea</taxon>
        <taxon>Balanomorpha</taxon>
        <taxon>Balanoidea</taxon>
        <taxon>Balanidae</taxon>
        <taxon>Amphibalaninae</taxon>
        <taxon>Amphibalanus</taxon>
    </lineage>
</organism>
<name>A0A6A4WAA9_AMPAM</name>
<evidence type="ECO:0000256" key="8">
    <source>
        <dbReference type="SAM" id="Phobius"/>
    </source>
</evidence>
<dbReference type="AlphaFoldDB" id="A0A6A4WAA9"/>
<protein>
    <submittedName>
        <fullName evidence="10">TM2 domain-containing protein</fullName>
    </submittedName>
</protein>
<keyword evidence="3 8" id="KW-0812">Transmembrane</keyword>
<feature type="domain" description="TM2" evidence="9">
    <location>
        <begin position="37"/>
        <end position="85"/>
    </location>
</feature>
<evidence type="ECO:0000256" key="2">
    <source>
        <dbReference type="ARBA" id="ARBA00008284"/>
    </source>
</evidence>
<gene>
    <name evidence="10" type="ORF">FJT64_024516</name>
</gene>
<dbReference type="EMBL" id="VIIS01000938">
    <property type="protein sequence ID" value="KAF0303495.1"/>
    <property type="molecule type" value="Genomic_DNA"/>
</dbReference>
<keyword evidence="11" id="KW-1185">Reference proteome</keyword>
<comment type="caution">
    <text evidence="10">The sequence shown here is derived from an EMBL/GenBank/DDBJ whole genome shotgun (WGS) entry which is preliminary data.</text>
</comment>
<accession>A0A6A4WAA9</accession>
<keyword evidence="6 8" id="KW-0472">Membrane</keyword>
<feature type="transmembrane region" description="Helical" evidence="8">
    <location>
        <begin position="38"/>
        <end position="55"/>
    </location>
</feature>
<evidence type="ECO:0000256" key="3">
    <source>
        <dbReference type="ARBA" id="ARBA00022692"/>
    </source>
</evidence>
<sequence length="126" mass="13975">MEQVNEFGDVLCDCKKGCLRVLAGGAATLRSLCWRNGYSFETSLLLSVFLGFLGADRFYLGYPGLGLFKFCTLGFLFVGQLVDIVLIATQVVKPADGSDYIISYYGAGLEIRTMDNMTYRVVQPDW</sequence>